<dbReference type="InParanoid" id="E4Y2D5"/>
<accession>E4Y2D5</accession>
<dbReference type="Proteomes" id="UP000001307">
    <property type="component" value="Unassembled WGS sequence"/>
</dbReference>
<name>E4Y2D5_OIKDI</name>
<evidence type="ECO:0000313" key="1">
    <source>
        <dbReference type="EMBL" id="CBY16029.1"/>
    </source>
</evidence>
<feature type="non-terminal residue" evidence="1">
    <location>
        <position position="1"/>
    </location>
</feature>
<gene>
    <name evidence="1" type="ORF">GSOID_T00016328001</name>
</gene>
<evidence type="ECO:0000313" key="2">
    <source>
        <dbReference type="Proteomes" id="UP000001307"/>
    </source>
</evidence>
<keyword evidence="2" id="KW-1185">Reference proteome</keyword>
<organism evidence="1">
    <name type="scientific">Oikopleura dioica</name>
    <name type="common">Tunicate</name>
    <dbReference type="NCBI Taxonomy" id="34765"/>
    <lineage>
        <taxon>Eukaryota</taxon>
        <taxon>Metazoa</taxon>
        <taxon>Chordata</taxon>
        <taxon>Tunicata</taxon>
        <taxon>Appendicularia</taxon>
        <taxon>Copelata</taxon>
        <taxon>Oikopleuridae</taxon>
        <taxon>Oikopleura</taxon>
    </lineage>
</organism>
<protein>
    <submittedName>
        <fullName evidence="1">Uncharacterized protein</fullName>
    </submittedName>
</protein>
<proteinExistence type="predicted"/>
<reference evidence="1" key="1">
    <citation type="journal article" date="2010" name="Science">
        <title>Plasticity of animal genome architecture unmasked by rapid evolution of a pelagic tunicate.</title>
        <authorList>
            <person name="Denoeud F."/>
            <person name="Henriet S."/>
            <person name="Mungpakdee S."/>
            <person name="Aury J.M."/>
            <person name="Da Silva C."/>
            <person name="Brinkmann H."/>
            <person name="Mikhaleva J."/>
            <person name="Olsen L.C."/>
            <person name="Jubin C."/>
            <person name="Canestro C."/>
            <person name="Bouquet J.M."/>
            <person name="Danks G."/>
            <person name="Poulain J."/>
            <person name="Campsteijn C."/>
            <person name="Adamski M."/>
            <person name="Cross I."/>
            <person name="Yadetie F."/>
            <person name="Muffato M."/>
            <person name="Louis A."/>
            <person name="Butcher S."/>
            <person name="Tsagkogeorga G."/>
            <person name="Konrad A."/>
            <person name="Singh S."/>
            <person name="Jensen M.F."/>
            <person name="Cong E.H."/>
            <person name="Eikeseth-Otteraa H."/>
            <person name="Noel B."/>
            <person name="Anthouard V."/>
            <person name="Porcel B.M."/>
            <person name="Kachouri-Lafond R."/>
            <person name="Nishino A."/>
            <person name="Ugolini M."/>
            <person name="Chourrout P."/>
            <person name="Nishida H."/>
            <person name="Aasland R."/>
            <person name="Huzurbazar S."/>
            <person name="Westhof E."/>
            <person name="Delsuc F."/>
            <person name="Lehrach H."/>
            <person name="Reinhardt R."/>
            <person name="Weissenbach J."/>
            <person name="Roy S.W."/>
            <person name="Artiguenave F."/>
            <person name="Postlethwait J.H."/>
            <person name="Manak J.R."/>
            <person name="Thompson E.M."/>
            <person name="Jaillon O."/>
            <person name="Du Pasquier L."/>
            <person name="Boudinot P."/>
            <person name="Liberles D.A."/>
            <person name="Volff J.N."/>
            <person name="Philippe H."/>
            <person name="Lenhard B."/>
            <person name="Roest Crollius H."/>
            <person name="Wincker P."/>
            <person name="Chourrout D."/>
        </authorList>
    </citation>
    <scope>NUCLEOTIDE SEQUENCE [LARGE SCALE GENOMIC DNA]</scope>
</reference>
<dbReference type="AlphaFoldDB" id="E4Y2D5"/>
<sequence>IELNCSIMQKTRRQSGLMSETFTDIRLANMKEDGRLAYACNSPSVSFSLIVVAHEY</sequence>
<dbReference type="EMBL" id="FN653815">
    <property type="protein sequence ID" value="CBY16029.1"/>
    <property type="molecule type" value="Genomic_DNA"/>
</dbReference>